<evidence type="ECO:0008006" key="2">
    <source>
        <dbReference type="Google" id="ProtNLM"/>
    </source>
</evidence>
<evidence type="ECO:0000313" key="1">
    <source>
        <dbReference type="EMBL" id="KKN43768.1"/>
    </source>
</evidence>
<gene>
    <name evidence="1" type="ORF">LCGC14_0699880</name>
</gene>
<sequence>MKEVNDLSKDELIGLLEDASKNWLTHDGLWFRAVEDKFGIEAAMELDREAWEKFTVIEAKRIMDRLGIGPGGGISALAQALKFRLYAHINVQEIKEINDTHCVFRMNRCRVQEARKRQGLPDFPCKSVGIVEYSGFAKTIDPRIATTCLVCPPDPHPPDIWCAWEFRLKP</sequence>
<organism evidence="1">
    <name type="scientific">marine sediment metagenome</name>
    <dbReference type="NCBI Taxonomy" id="412755"/>
    <lineage>
        <taxon>unclassified sequences</taxon>
        <taxon>metagenomes</taxon>
        <taxon>ecological metagenomes</taxon>
    </lineage>
</organism>
<protein>
    <recommendedName>
        <fullName evidence="2">4-vinyl reductase 4VR domain-containing protein</fullName>
    </recommendedName>
</protein>
<accession>A0A0F9TQX9</accession>
<comment type="caution">
    <text evidence="1">The sequence shown here is derived from an EMBL/GenBank/DDBJ whole genome shotgun (WGS) entry which is preliminary data.</text>
</comment>
<dbReference type="AlphaFoldDB" id="A0A0F9TQX9"/>
<proteinExistence type="predicted"/>
<reference evidence="1" key="1">
    <citation type="journal article" date="2015" name="Nature">
        <title>Complex archaea that bridge the gap between prokaryotes and eukaryotes.</title>
        <authorList>
            <person name="Spang A."/>
            <person name="Saw J.H."/>
            <person name="Jorgensen S.L."/>
            <person name="Zaremba-Niedzwiedzka K."/>
            <person name="Martijn J."/>
            <person name="Lind A.E."/>
            <person name="van Eijk R."/>
            <person name="Schleper C."/>
            <person name="Guy L."/>
            <person name="Ettema T.J."/>
        </authorList>
    </citation>
    <scope>NUCLEOTIDE SEQUENCE</scope>
</reference>
<dbReference type="Pfam" id="PF19620">
    <property type="entry name" value="DUF6125"/>
    <property type="match status" value="1"/>
</dbReference>
<dbReference type="EMBL" id="LAZR01001490">
    <property type="protein sequence ID" value="KKN43768.1"/>
    <property type="molecule type" value="Genomic_DNA"/>
</dbReference>
<name>A0A0F9TQX9_9ZZZZ</name>